<keyword evidence="1" id="KW-0175">Coiled coil</keyword>
<reference evidence="2 3" key="1">
    <citation type="submission" date="2019-03" db="EMBL/GenBank/DDBJ databases">
        <title>Paraburkholderia sp. 4M-K11, isolated from subtropical forest soil.</title>
        <authorList>
            <person name="Gao Z.-H."/>
            <person name="Qiu L.-H."/>
        </authorList>
    </citation>
    <scope>NUCLEOTIDE SEQUENCE [LARGE SCALE GENOMIC DNA]</scope>
    <source>
        <strain evidence="2 3">4M-K11</strain>
    </source>
</reference>
<proteinExistence type="predicted"/>
<dbReference type="AlphaFoldDB" id="A0A4R5MGL8"/>
<evidence type="ECO:0000313" key="2">
    <source>
        <dbReference type="EMBL" id="TDG25900.1"/>
    </source>
</evidence>
<protein>
    <submittedName>
        <fullName evidence="2">Uncharacterized protein</fullName>
    </submittedName>
</protein>
<feature type="coiled-coil region" evidence="1">
    <location>
        <begin position="109"/>
        <end position="185"/>
    </location>
</feature>
<dbReference type="InterPro" id="IPR036390">
    <property type="entry name" value="WH_DNA-bd_sf"/>
</dbReference>
<dbReference type="Proteomes" id="UP000295722">
    <property type="component" value="Unassembled WGS sequence"/>
</dbReference>
<comment type="caution">
    <text evidence="2">The sequence shown here is derived from an EMBL/GenBank/DDBJ whole genome shotgun (WGS) entry which is preliminary data.</text>
</comment>
<keyword evidence="3" id="KW-1185">Reference proteome</keyword>
<dbReference type="EMBL" id="SMRP01000001">
    <property type="protein sequence ID" value="TDG25900.1"/>
    <property type="molecule type" value="Genomic_DNA"/>
</dbReference>
<gene>
    <name evidence="2" type="ORF">EYW47_00580</name>
</gene>
<evidence type="ECO:0000313" key="3">
    <source>
        <dbReference type="Proteomes" id="UP000295722"/>
    </source>
</evidence>
<sequence length="224" mass="25907">MRADIEKYLATVQHSTSKTIADRIGIERGEVCAELNRMHSEGVIERGKKPGGGNEYLYWLMRNDDVERLEAAIGAPTMPAVQSEASQDPQVEMEKPEAAQDELDRVLRIAELEKERDDLRTKIFDLTRSGANRQDKIGSLEAKVETLRTEVEAVTGQRDELRRENQSLSSKCRVLQAQLNEYDERHRFEMWFHAHPEWQGESETIKNRMLEAWLERSRVLEVEV</sequence>
<organism evidence="2 3">
    <name type="scientific">Paraburkholderia silviterrae</name>
    <dbReference type="NCBI Taxonomy" id="2528715"/>
    <lineage>
        <taxon>Bacteria</taxon>
        <taxon>Pseudomonadati</taxon>
        <taxon>Pseudomonadota</taxon>
        <taxon>Betaproteobacteria</taxon>
        <taxon>Burkholderiales</taxon>
        <taxon>Burkholderiaceae</taxon>
        <taxon>Paraburkholderia</taxon>
    </lineage>
</organism>
<dbReference type="Gene3D" id="1.10.287.1490">
    <property type="match status" value="1"/>
</dbReference>
<evidence type="ECO:0000256" key="1">
    <source>
        <dbReference type="SAM" id="Coils"/>
    </source>
</evidence>
<accession>A0A4R5MGL8</accession>
<name>A0A4R5MGL8_9BURK</name>
<dbReference type="SUPFAM" id="SSF46785">
    <property type="entry name" value="Winged helix' DNA-binding domain"/>
    <property type="match status" value="1"/>
</dbReference>
<dbReference type="RefSeq" id="WP_133192952.1">
    <property type="nucleotide sequence ID" value="NZ_JBHUCW010000015.1"/>
</dbReference>
<dbReference type="OrthoDB" id="9006253at2"/>